<dbReference type="EMBL" id="CAJNOO010000979">
    <property type="protein sequence ID" value="CAF1073450.1"/>
    <property type="molecule type" value="Genomic_DNA"/>
</dbReference>
<dbReference type="AlphaFoldDB" id="A0A814M6K4"/>
<gene>
    <name evidence="3" type="ORF">RFH988_LOCUS17897</name>
</gene>
<accession>A0A814M6K4</accession>
<dbReference type="Gene3D" id="2.120.10.30">
    <property type="entry name" value="TolB, C-terminal domain"/>
    <property type="match status" value="1"/>
</dbReference>
<dbReference type="InterPro" id="IPR001258">
    <property type="entry name" value="NHL_repeat"/>
</dbReference>
<sequence length="187" mass="19898">MTISNQPTPMKVQHLPNISVDVTWTQNGVTVAGGHGRGDGLHQLSTPIGLYVDEDRTIYIVDSSNHRTVEWKYSATSGQVVAGGNGQGNGTDQLNEPTDVILDKWTDTLLATNCMTWPAEQNGDDMNVVMNNQYGLRGLAPKITPRVSCGGQNGCCIYCALSGLGGPTTAHCYETICSHCNCAGIIG</sequence>
<feature type="repeat" description="NHL" evidence="2">
    <location>
        <begin position="35"/>
        <end position="67"/>
    </location>
</feature>
<organism evidence="3 4">
    <name type="scientific">Rotaria sordida</name>
    <dbReference type="NCBI Taxonomy" id="392033"/>
    <lineage>
        <taxon>Eukaryota</taxon>
        <taxon>Metazoa</taxon>
        <taxon>Spiralia</taxon>
        <taxon>Gnathifera</taxon>
        <taxon>Rotifera</taxon>
        <taxon>Eurotatoria</taxon>
        <taxon>Bdelloidea</taxon>
        <taxon>Philodinida</taxon>
        <taxon>Philodinidae</taxon>
        <taxon>Rotaria</taxon>
    </lineage>
</organism>
<comment type="caution">
    <text evidence="3">The sequence shown here is derived from an EMBL/GenBank/DDBJ whole genome shotgun (WGS) entry which is preliminary data.</text>
</comment>
<keyword evidence="1" id="KW-0677">Repeat</keyword>
<evidence type="ECO:0000313" key="3">
    <source>
        <dbReference type="EMBL" id="CAF1073450.1"/>
    </source>
</evidence>
<evidence type="ECO:0000313" key="4">
    <source>
        <dbReference type="Proteomes" id="UP000663882"/>
    </source>
</evidence>
<dbReference type="InterPro" id="IPR011042">
    <property type="entry name" value="6-blade_b-propeller_TolB-like"/>
</dbReference>
<dbReference type="Proteomes" id="UP000663882">
    <property type="component" value="Unassembled WGS sequence"/>
</dbReference>
<proteinExistence type="predicted"/>
<dbReference type="OrthoDB" id="10478797at2759"/>
<name>A0A814M6K4_9BILA</name>
<dbReference type="PROSITE" id="PS51125">
    <property type="entry name" value="NHL"/>
    <property type="match status" value="1"/>
</dbReference>
<protein>
    <submittedName>
        <fullName evidence="3">Uncharacterized protein</fullName>
    </submittedName>
</protein>
<reference evidence="3" key="1">
    <citation type="submission" date="2021-02" db="EMBL/GenBank/DDBJ databases">
        <authorList>
            <person name="Nowell W R."/>
        </authorList>
    </citation>
    <scope>NUCLEOTIDE SEQUENCE</scope>
</reference>
<dbReference type="SUPFAM" id="SSF63829">
    <property type="entry name" value="Calcium-dependent phosphotriesterase"/>
    <property type="match status" value="1"/>
</dbReference>
<evidence type="ECO:0000256" key="2">
    <source>
        <dbReference type="PROSITE-ProRule" id="PRU00504"/>
    </source>
</evidence>
<evidence type="ECO:0000256" key="1">
    <source>
        <dbReference type="ARBA" id="ARBA00022737"/>
    </source>
</evidence>